<dbReference type="GO" id="GO:0008312">
    <property type="term" value="F:7S RNA binding"/>
    <property type="evidence" value="ECO:0007669"/>
    <property type="project" value="UniProtKB-UniRule"/>
</dbReference>
<comment type="similarity">
    <text evidence="1 9">Belongs to the GTP-binding SRP family. SRP54 subfamily.</text>
</comment>
<dbReference type="Pfam" id="PF00448">
    <property type="entry name" value="SRP54"/>
    <property type="match status" value="1"/>
</dbReference>
<dbReference type="GO" id="GO:0048500">
    <property type="term" value="C:signal recognition particle"/>
    <property type="evidence" value="ECO:0007669"/>
    <property type="project" value="UniProtKB-UniRule"/>
</dbReference>
<dbReference type="InterPro" id="IPR004125">
    <property type="entry name" value="Signal_recog_particle_SRP54_M"/>
</dbReference>
<dbReference type="AlphaFoldDB" id="A0ABD5X4X3"/>
<evidence type="ECO:0000259" key="11">
    <source>
        <dbReference type="SMART" id="SM00962"/>
    </source>
</evidence>
<dbReference type="SUPFAM" id="SSF47446">
    <property type="entry name" value="Signal peptide-binding domain"/>
    <property type="match status" value="1"/>
</dbReference>
<sequence length="473" mass="51379">MVLDDLGSSLRGTLDNLRGKSRISEEDVDGVVKEIQRSLIQADVDISLVQELSDSIKTRALDEEPPAGTSARDWVLRIVYEELVELLGDSTELPLEEQTIMLAGLYGSGKTTTAAKMAWWFSKKGLRPAVIQTDTDRPGAYDQAKQMAGNAEVDFYGDPDEDDPVKIATDGLEATADADVRIVDTAGRDGLNEALIDQIERIATAVNPDRNLLVLDAAMGQSARDQAQEFEESIGIDGVAITKLDGTAKGGGALAAVNETDSTIAFLGTGETVKDIERFESSSFVSRLLGMGDIDQLAERVERAMEEAQEEDEDWDPENMLEGSFTLRDMKKQMDAMNRMGPLDQVMDMIPGMGGGLMDQLPDNAMDMTEERMRDFDIIMDSMTDEELENPRIIGANRTKRIARGSGKPEERIQELLQQHKMMDQTLQQFQGMGDADMERMMQQMQQGGGPGGMGGMGGMGGGGGGGGGNPFN</sequence>
<comment type="domain">
    <text evidence="9">Composed of three domains: the N-terminal N domain, which is responsible for interactions with the ribosome, the central G domain, which binds GTP, and the C-terminal M domain, which binds the RNA and the signal sequence of the RNC.</text>
</comment>
<organism evidence="13 14">
    <name type="scientific">Halovenus rubra</name>
    <dbReference type="NCBI Taxonomy" id="869890"/>
    <lineage>
        <taxon>Archaea</taxon>
        <taxon>Methanobacteriati</taxon>
        <taxon>Methanobacteriota</taxon>
        <taxon>Stenosarchaea group</taxon>
        <taxon>Halobacteria</taxon>
        <taxon>Halobacteriales</taxon>
        <taxon>Haloarculaceae</taxon>
        <taxon>Halovenus</taxon>
    </lineage>
</organism>
<protein>
    <recommendedName>
        <fullName evidence="9">Signal recognition particle 54 kDa protein</fullName>
        <shortName evidence="9">SRP54</shortName>
        <ecNumber evidence="9">3.6.5.4</ecNumber>
    </recommendedName>
</protein>
<dbReference type="EC" id="3.6.5.4" evidence="9"/>
<feature type="binding site" evidence="9">
    <location>
        <begin position="242"/>
        <end position="245"/>
    </location>
    <ligand>
        <name>GTP</name>
        <dbReference type="ChEBI" id="CHEBI:37565"/>
    </ligand>
</feature>
<evidence type="ECO:0000256" key="9">
    <source>
        <dbReference type="HAMAP-Rule" id="MF_00306"/>
    </source>
</evidence>
<comment type="caution">
    <text evidence="13">The sequence shown here is derived from an EMBL/GenBank/DDBJ whole genome shotgun (WGS) entry which is preliminary data.</text>
</comment>
<dbReference type="PANTHER" id="PTHR11564:SF5">
    <property type="entry name" value="SIGNAL RECOGNITION PARTICLE SUBUNIT SRP54"/>
    <property type="match status" value="1"/>
</dbReference>
<feature type="domain" description="Signal recognition particle SRP54 helical bundle" evidence="12">
    <location>
        <begin position="2"/>
        <end position="87"/>
    </location>
</feature>
<evidence type="ECO:0000256" key="3">
    <source>
        <dbReference type="ARBA" id="ARBA00022741"/>
    </source>
</evidence>
<feature type="binding site" evidence="9">
    <location>
        <begin position="184"/>
        <end position="188"/>
    </location>
    <ligand>
        <name>GTP</name>
        <dbReference type="ChEBI" id="CHEBI:37565"/>
    </ligand>
</feature>
<evidence type="ECO:0000256" key="5">
    <source>
        <dbReference type="ARBA" id="ARBA00022884"/>
    </source>
</evidence>
<evidence type="ECO:0000256" key="6">
    <source>
        <dbReference type="ARBA" id="ARBA00023134"/>
    </source>
</evidence>
<dbReference type="SUPFAM" id="SSF52540">
    <property type="entry name" value="P-loop containing nucleoside triphosphate hydrolases"/>
    <property type="match status" value="1"/>
</dbReference>
<dbReference type="InterPro" id="IPR027417">
    <property type="entry name" value="P-loop_NTPase"/>
</dbReference>
<keyword evidence="2 9" id="KW-0963">Cytoplasm</keyword>
<feature type="domain" description="SRP54-type proteins GTP-binding" evidence="11">
    <location>
        <begin position="97"/>
        <end position="290"/>
    </location>
</feature>
<dbReference type="EMBL" id="JBHSZQ010000019">
    <property type="protein sequence ID" value="MFC7126185.1"/>
    <property type="molecule type" value="Genomic_DNA"/>
</dbReference>
<keyword evidence="6 9" id="KW-0342">GTP-binding</keyword>
<dbReference type="SUPFAM" id="SSF47364">
    <property type="entry name" value="Domain of the SRP/SRP receptor G-proteins"/>
    <property type="match status" value="1"/>
</dbReference>
<keyword evidence="7 9" id="KW-0733">Signal recognition particle</keyword>
<dbReference type="Gene3D" id="3.40.50.300">
    <property type="entry name" value="P-loop containing nucleotide triphosphate hydrolases"/>
    <property type="match status" value="1"/>
</dbReference>
<dbReference type="SMART" id="SM00962">
    <property type="entry name" value="SRP54"/>
    <property type="match status" value="1"/>
</dbReference>
<comment type="function">
    <text evidence="9">Involved in targeting and insertion of nascent membrane proteins into the cytoplasmic membrane. Binds to the hydrophobic signal sequence of the ribosome-nascent chain (RNC) as it emerges from the ribosomes. The SRP-RNC complex is then targeted to the cytoplasmic membrane where it interacts with the SRP receptor FtsY.</text>
</comment>
<evidence type="ECO:0000313" key="14">
    <source>
        <dbReference type="Proteomes" id="UP001596414"/>
    </source>
</evidence>
<keyword evidence="8 9" id="KW-0687">Ribonucleoprotein</keyword>
<dbReference type="InterPro" id="IPR036225">
    <property type="entry name" value="SRP/SRP_N"/>
</dbReference>
<comment type="subcellular location">
    <subcellularLocation>
        <location evidence="9">Cytoplasm</location>
    </subcellularLocation>
    <text evidence="9">The SRP-RNC complex is targeted to the cytoplasmic membrane.</text>
</comment>
<comment type="catalytic activity">
    <reaction evidence="9">
        <text>GTP + H2O = GDP + phosphate + H(+)</text>
        <dbReference type="Rhea" id="RHEA:19669"/>
        <dbReference type="ChEBI" id="CHEBI:15377"/>
        <dbReference type="ChEBI" id="CHEBI:15378"/>
        <dbReference type="ChEBI" id="CHEBI:37565"/>
        <dbReference type="ChEBI" id="CHEBI:43474"/>
        <dbReference type="ChEBI" id="CHEBI:58189"/>
        <dbReference type="EC" id="3.6.5.4"/>
    </reaction>
</comment>
<dbReference type="GO" id="GO:0005525">
    <property type="term" value="F:GTP binding"/>
    <property type="evidence" value="ECO:0007669"/>
    <property type="project" value="UniProtKB-UniRule"/>
</dbReference>
<dbReference type="InterPro" id="IPR036891">
    <property type="entry name" value="Signal_recog_part_SRP54_M_sf"/>
</dbReference>
<dbReference type="Pfam" id="PF02881">
    <property type="entry name" value="SRP54_N"/>
    <property type="match status" value="1"/>
</dbReference>
<dbReference type="InterPro" id="IPR000897">
    <property type="entry name" value="SRP54_GTPase_dom"/>
</dbReference>
<dbReference type="Pfam" id="PF02978">
    <property type="entry name" value="SRP_SPB"/>
    <property type="match status" value="1"/>
</dbReference>
<comment type="subunit">
    <text evidence="9">Part of the signal recognition particle protein translocation system, which is composed of SRP and FtsY. Archaeal SRP consists of a 7S RNA molecule of 300 nucleotides and two protein subunits: SRP54 and SRP19.</text>
</comment>
<dbReference type="Proteomes" id="UP001596414">
    <property type="component" value="Unassembled WGS sequence"/>
</dbReference>
<keyword evidence="5 9" id="KW-0694">RNA-binding</keyword>
<dbReference type="CDD" id="cd17875">
    <property type="entry name" value="SRP54_G"/>
    <property type="match status" value="1"/>
</dbReference>
<evidence type="ECO:0000313" key="13">
    <source>
        <dbReference type="EMBL" id="MFC7126185.1"/>
    </source>
</evidence>
<dbReference type="InterPro" id="IPR022941">
    <property type="entry name" value="SRP54"/>
</dbReference>
<dbReference type="InterPro" id="IPR042101">
    <property type="entry name" value="SRP54_N_sf"/>
</dbReference>
<dbReference type="InterPro" id="IPR013822">
    <property type="entry name" value="Signal_recog_particl_SRP54_hlx"/>
</dbReference>
<dbReference type="GO" id="GO:0003924">
    <property type="term" value="F:GTPase activity"/>
    <property type="evidence" value="ECO:0007669"/>
    <property type="project" value="UniProtKB-UniRule"/>
</dbReference>
<keyword evidence="4 9" id="KW-0378">Hydrolase</keyword>
<dbReference type="Gene3D" id="1.20.120.140">
    <property type="entry name" value="Signal recognition particle SRP54, nucleotide-binding domain"/>
    <property type="match status" value="1"/>
</dbReference>
<evidence type="ECO:0000256" key="4">
    <source>
        <dbReference type="ARBA" id="ARBA00022801"/>
    </source>
</evidence>
<dbReference type="HAMAP" id="MF_00306">
    <property type="entry name" value="SRP54"/>
    <property type="match status" value="1"/>
</dbReference>
<evidence type="ECO:0000256" key="10">
    <source>
        <dbReference type="SAM" id="MobiDB-lite"/>
    </source>
</evidence>
<dbReference type="RefSeq" id="WP_267638846.1">
    <property type="nucleotide sequence ID" value="NZ_JAODIY010000043.1"/>
</dbReference>
<dbReference type="Gene3D" id="1.10.260.30">
    <property type="entry name" value="Signal recognition particle, SRP54 subunit, M-domain"/>
    <property type="match status" value="1"/>
</dbReference>
<dbReference type="PANTHER" id="PTHR11564">
    <property type="entry name" value="SIGNAL RECOGNITION PARTICLE 54K PROTEIN SRP54"/>
    <property type="match status" value="1"/>
</dbReference>
<evidence type="ECO:0000259" key="12">
    <source>
        <dbReference type="SMART" id="SM00963"/>
    </source>
</evidence>
<accession>A0ABD5X4X3</accession>
<evidence type="ECO:0000256" key="1">
    <source>
        <dbReference type="ARBA" id="ARBA00005450"/>
    </source>
</evidence>
<reference evidence="13 14" key="1">
    <citation type="journal article" date="2014" name="Int. J. Syst. Evol. Microbiol.">
        <title>Complete genome sequence of Corynebacterium casei LMG S-19264T (=DSM 44701T), isolated from a smear-ripened cheese.</title>
        <authorList>
            <consortium name="US DOE Joint Genome Institute (JGI-PGF)"/>
            <person name="Walter F."/>
            <person name="Albersmeier A."/>
            <person name="Kalinowski J."/>
            <person name="Ruckert C."/>
        </authorList>
    </citation>
    <scope>NUCLEOTIDE SEQUENCE [LARGE SCALE GENOMIC DNA]</scope>
    <source>
        <strain evidence="13 14">CGMCC 4.7215</strain>
    </source>
</reference>
<gene>
    <name evidence="9" type="primary">srp54</name>
    <name evidence="13" type="ORF">ACFQJ7_09075</name>
</gene>
<proteinExistence type="inferred from homology"/>
<feature type="binding site" evidence="9">
    <location>
        <begin position="104"/>
        <end position="111"/>
    </location>
    <ligand>
        <name>GTP</name>
        <dbReference type="ChEBI" id="CHEBI:37565"/>
    </ligand>
</feature>
<dbReference type="GO" id="GO:0006612">
    <property type="term" value="P:protein targeting to membrane"/>
    <property type="evidence" value="ECO:0007669"/>
    <property type="project" value="UniProtKB-UniRule"/>
</dbReference>
<evidence type="ECO:0000256" key="7">
    <source>
        <dbReference type="ARBA" id="ARBA00023135"/>
    </source>
</evidence>
<keyword evidence="3 9" id="KW-0547">Nucleotide-binding</keyword>
<evidence type="ECO:0000256" key="8">
    <source>
        <dbReference type="ARBA" id="ARBA00023274"/>
    </source>
</evidence>
<feature type="region of interest" description="Disordered" evidence="10">
    <location>
        <begin position="447"/>
        <end position="473"/>
    </location>
</feature>
<evidence type="ECO:0000256" key="2">
    <source>
        <dbReference type="ARBA" id="ARBA00022490"/>
    </source>
</evidence>
<dbReference type="SMART" id="SM00963">
    <property type="entry name" value="SRP54_N"/>
    <property type="match status" value="1"/>
</dbReference>
<name>A0ABD5X4X3_9EURY</name>